<evidence type="ECO:0000313" key="8">
    <source>
        <dbReference type="Proteomes" id="UP001457282"/>
    </source>
</evidence>
<keyword evidence="8" id="KW-1185">Reference proteome</keyword>
<dbReference type="InterPro" id="IPR027074">
    <property type="entry name" value="Integrator_9su"/>
</dbReference>
<feature type="region of interest" description="Disordered" evidence="5">
    <location>
        <begin position="1"/>
        <end position="23"/>
    </location>
</feature>
<organism evidence="7 8">
    <name type="scientific">Rubus argutus</name>
    <name type="common">Southern blackberry</name>
    <dbReference type="NCBI Taxonomy" id="59490"/>
    <lineage>
        <taxon>Eukaryota</taxon>
        <taxon>Viridiplantae</taxon>
        <taxon>Streptophyta</taxon>
        <taxon>Embryophyta</taxon>
        <taxon>Tracheophyta</taxon>
        <taxon>Spermatophyta</taxon>
        <taxon>Magnoliopsida</taxon>
        <taxon>eudicotyledons</taxon>
        <taxon>Gunneridae</taxon>
        <taxon>Pentapetalae</taxon>
        <taxon>rosids</taxon>
        <taxon>fabids</taxon>
        <taxon>Rosales</taxon>
        <taxon>Rosaceae</taxon>
        <taxon>Rosoideae</taxon>
        <taxon>Rosoideae incertae sedis</taxon>
        <taxon>Rubus</taxon>
    </lineage>
</organism>
<keyword evidence="4" id="KW-0539">Nucleus</keyword>
<proteinExistence type="predicted"/>
<evidence type="ECO:0000256" key="4">
    <source>
        <dbReference type="ARBA" id="ARBA00023242"/>
    </source>
</evidence>
<dbReference type="Gene3D" id="3.60.15.10">
    <property type="entry name" value="Ribonuclease Z/Hydroxyacylglutathione hydrolase-like"/>
    <property type="match status" value="1"/>
</dbReference>
<keyword evidence="3" id="KW-0963">Cytoplasm</keyword>
<accession>A0AAW1VZQ9</accession>
<evidence type="ECO:0000259" key="6">
    <source>
        <dbReference type="SMART" id="SM01027"/>
    </source>
</evidence>
<dbReference type="AlphaFoldDB" id="A0AAW1VZQ9"/>
<evidence type="ECO:0000256" key="1">
    <source>
        <dbReference type="ARBA" id="ARBA00004123"/>
    </source>
</evidence>
<gene>
    <name evidence="7" type="ORF">M0R45_036732</name>
</gene>
<evidence type="ECO:0000313" key="7">
    <source>
        <dbReference type="EMBL" id="KAK9912899.1"/>
    </source>
</evidence>
<dbReference type="Gene3D" id="3.40.50.10890">
    <property type="match status" value="1"/>
</dbReference>
<reference evidence="7 8" key="1">
    <citation type="journal article" date="2023" name="G3 (Bethesda)">
        <title>A chromosome-length genome assembly and annotation of blackberry (Rubus argutus, cv. 'Hillquist').</title>
        <authorList>
            <person name="Bruna T."/>
            <person name="Aryal R."/>
            <person name="Dudchenko O."/>
            <person name="Sargent D.J."/>
            <person name="Mead D."/>
            <person name="Buti M."/>
            <person name="Cavallini A."/>
            <person name="Hytonen T."/>
            <person name="Andres J."/>
            <person name="Pham M."/>
            <person name="Weisz D."/>
            <person name="Mascagni F."/>
            <person name="Usai G."/>
            <person name="Natali L."/>
            <person name="Bassil N."/>
            <person name="Fernandez G.E."/>
            <person name="Lomsadze A."/>
            <person name="Armour M."/>
            <person name="Olukolu B."/>
            <person name="Poorten T."/>
            <person name="Britton C."/>
            <person name="Davik J."/>
            <person name="Ashrafi H."/>
            <person name="Aiden E.L."/>
            <person name="Borodovsky M."/>
            <person name="Worthington M."/>
        </authorList>
    </citation>
    <scope>NUCLEOTIDE SEQUENCE [LARGE SCALE GENOMIC DNA]</scope>
    <source>
        <strain evidence="7">PI 553951</strain>
    </source>
</reference>
<name>A0AAW1VZQ9_RUBAR</name>
<dbReference type="GO" id="GO:0032039">
    <property type="term" value="C:integrator complex"/>
    <property type="evidence" value="ECO:0007669"/>
    <property type="project" value="InterPro"/>
</dbReference>
<evidence type="ECO:0000256" key="2">
    <source>
        <dbReference type="ARBA" id="ARBA00004496"/>
    </source>
</evidence>
<dbReference type="SUPFAM" id="SSF56281">
    <property type="entry name" value="Metallo-hydrolase/oxidoreductase"/>
    <property type="match status" value="1"/>
</dbReference>
<dbReference type="GO" id="GO:0005737">
    <property type="term" value="C:cytoplasm"/>
    <property type="evidence" value="ECO:0007669"/>
    <property type="project" value="UniProtKB-SubCell"/>
</dbReference>
<dbReference type="Pfam" id="PF10996">
    <property type="entry name" value="Beta-Casp"/>
    <property type="match status" value="1"/>
</dbReference>
<dbReference type="GO" id="GO:0034472">
    <property type="term" value="P:snRNA 3'-end processing"/>
    <property type="evidence" value="ECO:0007669"/>
    <property type="project" value="TreeGrafter"/>
</dbReference>
<sequence length="659" mass="74152">MKFKASSLDEEDPKCSNRSGPFDLEEPLVRKRKKVERPLDANDLIYAEPWYKTVKNLHLWNTSFIDVVLISSPMGMLGLPFLTRIKGFSAKIYVTEATARLGQLMMEDLVSMHMEIRQLFGPQESCFPHWMKWEELKLLPCSLRDVALGKDGGELGGWMPLYSAADVKDCLQKVQRLKYAEETCYSALIIKAFSSGLDIGTCNWTINGPKGRIAFISSSIFVSAHAMNFDYIGLQGNDTIIYSDFSFLNATEDIEKDHNNFFPTTHDFSCPRNAENDGQELAKSLLHVDDNMEETQKLAFLSSHVIDSVKVGGSVLIPISRLGIVLQLLEQISASLDVSALKVPIYIISSVAEELLAFTNIIPEWLCKQRQEKLFSGQPLFGHVELINEEKLHVFPAIHSPKLLMNWQEPCIVFCPHWSLRLGPAVHFLQRWCGDQNSLLILENELDVELALLPFKPMAMKVLQCSFLSGIRLQKVQPLLNILQPKVVLFPKELKLINSSKSTAFSIFHYCIDETLHIPSLKDKSELEIATDLTFHFDWRNLKQGNISMTRLKGELLREHGKLRLISGNVQQSSEIRQLVHWGSPDLERLLTVLSSRGIKGTLRKAISGSESENASVVLVNDPSQALIEVKEMNTVITATDENLASIIFEAIGSILDGI</sequence>
<evidence type="ECO:0000256" key="3">
    <source>
        <dbReference type="ARBA" id="ARBA00022490"/>
    </source>
</evidence>
<comment type="subcellular location">
    <subcellularLocation>
        <location evidence="2">Cytoplasm</location>
    </subcellularLocation>
    <subcellularLocation>
        <location evidence="1">Nucleus</location>
    </subcellularLocation>
</comment>
<dbReference type="InterPro" id="IPR036866">
    <property type="entry name" value="RibonucZ/Hydroxyglut_hydro"/>
</dbReference>
<dbReference type="Proteomes" id="UP001457282">
    <property type="component" value="Unassembled WGS sequence"/>
</dbReference>
<dbReference type="PANTHER" id="PTHR46094:SF1">
    <property type="entry name" value="INTEGRATOR COMPLEX SUBUNIT 9"/>
    <property type="match status" value="1"/>
</dbReference>
<feature type="domain" description="Beta-Casp" evidence="6">
    <location>
        <begin position="325"/>
        <end position="446"/>
    </location>
</feature>
<dbReference type="PANTHER" id="PTHR46094">
    <property type="entry name" value="INTEGRATOR COMPLEX SUBUNIT 9"/>
    <property type="match status" value="1"/>
</dbReference>
<dbReference type="InterPro" id="IPR022712">
    <property type="entry name" value="Beta_Casp"/>
</dbReference>
<comment type="caution">
    <text evidence="7">The sequence shown here is derived from an EMBL/GenBank/DDBJ whole genome shotgun (WGS) entry which is preliminary data.</text>
</comment>
<dbReference type="SMART" id="SM01027">
    <property type="entry name" value="Beta-Casp"/>
    <property type="match status" value="1"/>
</dbReference>
<evidence type="ECO:0000256" key="5">
    <source>
        <dbReference type="SAM" id="MobiDB-lite"/>
    </source>
</evidence>
<dbReference type="EMBL" id="JBEDUW010000007">
    <property type="protein sequence ID" value="KAK9912899.1"/>
    <property type="molecule type" value="Genomic_DNA"/>
</dbReference>
<protein>
    <recommendedName>
        <fullName evidence="6">Beta-Casp domain-containing protein</fullName>
    </recommendedName>
</protein>